<dbReference type="Proteomes" id="UP000713596">
    <property type="component" value="Unassembled WGS sequence"/>
</dbReference>
<comment type="function">
    <text evidence="10 12">F(1)F(0) ATP synthase produces ATP from ADP in the presence of a proton or sodium gradient. F-type ATPases consist of two structural domains, F(1) containing the extramembraneous catalytic core and F(0) containing the membrane proton channel, linked together by a central stalk and a peripheral stalk. During catalysis, ATP synthesis in the catalytic domain of F(1) is coupled via a rotary mechanism of the central stalk subunits to proton translocation.</text>
</comment>
<dbReference type="AlphaFoldDB" id="A0A948T385"/>
<dbReference type="HAMAP" id="MF_01398">
    <property type="entry name" value="ATP_synth_b_bprime"/>
    <property type="match status" value="1"/>
</dbReference>
<keyword evidence="12" id="KW-1003">Cell membrane</keyword>
<dbReference type="PANTHER" id="PTHR33445">
    <property type="entry name" value="ATP SYNTHASE SUBUNIT B', CHLOROPLASTIC"/>
    <property type="match status" value="1"/>
</dbReference>
<keyword evidence="7 12" id="KW-0406">Ion transport</keyword>
<dbReference type="GO" id="GO:0045259">
    <property type="term" value="C:proton-transporting ATP synthase complex"/>
    <property type="evidence" value="ECO:0007669"/>
    <property type="project" value="UniProtKB-KW"/>
</dbReference>
<comment type="similarity">
    <text evidence="1 12 13">Belongs to the ATPase B chain family.</text>
</comment>
<dbReference type="Pfam" id="PF00430">
    <property type="entry name" value="ATP-synt_B"/>
    <property type="match status" value="1"/>
</dbReference>
<protein>
    <recommendedName>
        <fullName evidence="12">ATP synthase subunit b</fullName>
    </recommendedName>
    <alternativeName>
        <fullName evidence="12">ATP synthase F(0) sector subunit b</fullName>
    </alternativeName>
    <alternativeName>
        <fullName evidence="12">ATPase subunit I</fullName>
    </alternativeName>
    <alternativeName>
        <fullName evidence="12">F-type ATPase subunit b</fullName>
        <shortName evidence="12">F-ATPase subunit b</shortName>
    </alternativeName>
</protein>
<dbReference type="NCBIfam" id="TIGR01144">
    <property type="entry name" value="ATP_synt_b"/>
    <property type="match status" value="1"/>
</dbReference>
<dbReference type="SUPFAM" id="SSF81573">
    <property type="entry name" value="F1F0 ATP synthase subunit B, membrane domain"/>
    <property type="match status" value="1"/>
</dbReference>
<keyword evidence="5 12" id="KW-0375">Hydrogen ion transport</keyword>
<sequence>MEQYKDLVSLAPWDFIMQLGNLLILMLLVKRFLFKPVQKILDERQQQTNGLLEQARESQKQADAANKECQKQLAEAGERAQEMMEQAQKNAARQAQQVIQQARQEATNIKQQAAADIERQRAMALSSAKEEIGNMAVEIAGKVVEKELDESTHRKLIDEFIEKVGDAS</sequence>
<comment type="subcellular location">
    <subcellularLocation>
        <location evidence="12">Cell membrane</location>
        <topology evidence="12">Single-pass membrane protein</topology>
    </subcellularLocation>
    <subcellularLocation>
        <location evidence="11">Endomembrane system</location>
        <topology evidence="11">Single-pass membrane protein</topology>
    </subcellularLocation>
</comment>
<evidence type="ECO:0000256" key="4">
    <source>
        <dbReference type="ARBA" id="ARBA00022692"/>
    </source>
</evidence>
<keyword evidence="2 12" id="KW-0813">Transport</keyword>
<evidence type="ECO:0000256" key="6">
    <source>
        <dbReference type="ARBA" id="ARBA00022989"/>
    </source>
</evidence>
<evidence type="ECO:0000256" key="5">
    <source>
        <dbReference type="ARBA" id="ARBA00022781"/>
    </source>
</evidence>
<dbReference type="GO" id="GO:0012505">
    <property type="term" value="C:endomembrane system"/>
    <property type="evidence" value="ECO:0007669"/>
    <property type="project" value="UniProtKB-SubCell"/>
</dbReference>
<evidence type="ECO:0000256" key="13">
    <source>
        <dbReference type="RuleBase" id="RU003848"/>
    </source>
</evidence>
<evidence type="ECO:0000256" key="9">
    <source>
        <dbReference type="ARBA" id="ARBA00023310"/>
    </source>
</evidence>
<reference evidence="15" key="2">
    <citation type="submission" date="2021-04" db="EMBL/GenBank/DDBJ databases">
        <authorList>
            <person name="Gilroy R."/>
        </authorList>
    </citation>
    <scope>NUCLEOTIDE SEQUENCE</scope>
    <source>
        <strain evidence="15">B5_2728</strain>
    </source>
</reference>
<evidence type="ECO:0000256" key="14">
    <source>
        <dbReference type="SAM" id="Coils"/>
    </source>
</evidence>
<gene>
    <name evidence="12 15" type="primary">atpF</name>
    <name evidence="15" type="ORF">H9882_07720</name>
</gene>
<evidence type="ECO:0000256" key="10">
    <source>
        <dbReference type="ARBA" id="ARBA00025198"/>
    </source>
</evidence>
<reference evidence="15" key="1">
    <citation type="journal article" date="2021" name="PeerJ">
        <title>Extensive microbial diversity within the chicken gut microbiome revealed by metagenomics and culture.</title>
        <authorList>
            <person name="Gilroy R."/>
            <person name="Ravi A."/>
            <person name="Getino M."/>
            <person name="Pursley I."/>
            <person name="Horton D.L."/>
            <person name="Alikhan N.F."/>
            <person name="Baker D."/>
            <person name="Gharbi K."/>
            <person name="Hall N."/>
            <person name="Watson M."/>
            <person name="Adriaenssens E.M."/>
            <person name="Foster-Nyarko E."/>
            <person name="Jarju S."/>
            <person name="Secka A."/>
            <person name="Antonio M."/>
            <person name="Oren A."/>
            <person name="Chaudhuri R.R."/>
            <person name="La Ragione R."/>
            <person name="Hildebrand F."/>
            <person name="Pallen M.J."/>
        </authorList>
    </citation>
    <scope>NUCLEOTIDE SEQUENCE</scope>
    <source>
        <strain evidence="15">B5_2728</strain>
    </source>
</reference>
<dbReference type="GO" id="GO:0046933">
    <property type="term" value="F:proton-transporting ATP synthase activity, rotational mechanism"/>
    <property type="evidence" value="ECO:0007669"/>
    <property type="project" value="UniProtKB-UniRule"/>
</dbReference>
<keyword evidence="9 12" id="KW-0066">ATP synthesis</keyword>
<dbReference type="InterPro" id="IPR050059">
    <property type="entry name" value="ATP_synthase_B_chain"/>
</dbReference>
<name>A0A948T385_9FIRM</name>
<dbReference type="PANTHER" id="PTHR33445:SF2">
    <property type="entry name" value="ATP SYNTHASE SUBUNIT B', CHLOROPLASTIC"/>
    <property type="match status" value="1"/>
</dbReference>
<dbReference type="InterPro" id="IPR002146">
    <property type="entry name" value="ATP_synth_b/b'su_bac/chlpt"/>
</dbReference>
<keyword evidence="8 12" id="KW-0472">Membrane</keyword>
<organism evidence="15 16">
    <name type="scientific">Candidatus Allofournierella pullistercoris</name>
    <dbReference type="NCBI Taxonomy" id="2838597"/>
    <lineage>
        <taxon>Bacteria</taxon>
        <taxon>Bacillati</taxon>
        <taxon>Bacillota</taxon>
        <taxon>Clostridia</taxon>
        <taxon>Eubacteriales</taxon>
        <taxon>Oscillospiraceae</taxon>
        <taxon>Allofournierella</taxon>
    </lineage>
</organism>
<evidence type="ECO:0000256" key="1">
    <source>
        <dbReference type="ARBA" id="ARBA00005513"/>
    </source>
</evidence>
<dbReference type="CDD" id="cd06503">
    <property type="entry name" value="ATP-synt_Fo_b"/>
    <property type="match status" value="1"/>
</dbReference>
<evidence type="ECO:0000256" key="3">
    <source>
        <dbReference type="ARBA" id="ARBA00022547"/>
    </source>
</evidence>
<keyword evidence="14" id="KW-0175">Coiled coil</keyword>
<dbReference type="InterPro" id="IPR005864">
    <property type="entry name" value="ATP_synth_F0_bsu_bac"/>
</dbReference>
<accession>A0A948T385</accession>
<evidence type="ECO:0000256" key="12">
    <source>
        <dbReference type="HAMAP-Rule" id="MF_01398"/>
    </source>
</evidence>
<dbReference type="EMBL" id="JAHLFP010000069">
    <property type="protein sequence ID" value="MBU3806757.1"/>
    <property type="molecule type" value="Genomic_DNA"/>
</dbReference>
<dbReference type="GO" id="GO:0046961">
    <property type="term" value="F:proton-transporting ATPase activity, rotational mechanism"/>
    <property type="evidence" value="ECO:0007669"/>
    <property type="project" value="TreeGrafter"/>
</dbReference>
<keyword evidence="6 12" id="KW-1133">Transmembrane helix</keyword>
<evidence type="ECO:0000256" key="8">
    <source>
        <dbReference type="ARBA" id="ARBA00023136"/>
    </source>
</evidence>
<evidence type="ECO:0000256" key="2">
    <source>
        <dbReference type="ARBA" id="ARBA00022448"/>
    </source>
</evidence>
<comment type="function">
    <text evidence="12">Component of the F(0) channel, it forms part of the peripheral stalk, linking F(1) to F(0).</text>
</comment>
<feature type="transmembrane region" description="Helical" evidence="12">
    <location>
        <begin position="15"/>
        <end position="34"/>
    </location>
</feature>
<comment type="caution">
    <text evidence="15">The sequence shown here is derived from an EMBL/GenBank/DDBJ whole genome shotgun (WGS) entry which is preliminary data.</text>
</comment>
<evidence type="ECO:0000256" key="11">
    <source>
        <dbReference type="ARBA" id="ARBA00037847"/>
    </source>
</evidence>
<evidence type="ECO:0000313" key="16">
    <source>
        <dbReference type="Proteomes" id="UP000713596"/>
    </source>
</evidence>
<dbReference type="GO" id="GO:0005886">
    <property type="term" value="C:plasma membrane"/>
    <property type="evidence" value="ECO:0007669"/>
    <property type="project" value="UniProtKB-SubCell"/>
</dbReference>
<evidence type="ECO:0000313" key="15">
    <source>
        <dbReference type="EMBL" id="MBU3806757.1"/>
    </source>
</evidence>
<comment type="subunit">
    <text evidence="12">F-type ATPases have 2 components, F(1) - the catalytic core - and F(0) - the membrane proton channel. F(1) has five subunits: alpha(3), beta(3), gamma(1), delta(1), epsilon(1). F(0) has three main subunits: a(1), b(2) and c(10-14). The alpha and beta chains form an alternating ring which encloses part of the gamma chain. F(1) is attached to F(0) by a central stalk formed by the gamma and epsilon chains, while a peripheral stalk is formed by the delta and b chains.</text>
</comment>
<proteinExistence type="inferred from homology"/>
<dbReference type="InterPro" id="IPR028987">
    <property type="entry name" value="ATP_synth_B-like_membr_sf"/>
</dbReference>
<keyword evidence="4 12" id="KW-0812">Transmembrane</keyword>
<keyword evidence="3 12" id="KW-0138">CF(0)</keyword>
<evidence type="ECO:0000256" key="7">
    <source>
        <dbReference type="ARBA" id="ARBA00023065"/>
    </source>
</evidence>
<feature type="coiled-coil region" evidence="14">
    <location>
        <begin position="48"/>
        <end position="119"/>
    </location>
</feature>